<dbReference type="EnsemblMetazoa" id="CJA34397.1">
    <property type="protein sequence ID" value="CJA34397.1"/>
    <property type="gene ID" value="WBGene00210244"/>
</dbReference>
<dbReference type="PANTHER" id="PTHR21720:SF6">
    <property type="entry name" value="DOUBLE-STRAND BREAK FACTOR"/>
    <property type="match status" value="1"/>
</dbReference>
<organism evidence="2 3">
    <name type="scientific">Caenorhabditis japonica</name>
    <dbReference type="NCBI Taxonomy" id="281687"/>
    <lineage>
        <taxon>Eukaryota</taxon>
        <taxon>Metazoa</taxon>
        <taxon>Ecdysozoa</taxon>
        <taxon>Nematoda</taxon>
        <taxon>Chromadorea</taxon>
        <taxon>Rhabditida</taxon>
        <taxon>Rhabditina</taxon>
        <taxon>Rhabditomorpha</taxon>
        <taxon>Rhabditoidea</taxon>
        <taxon>Rhabditidae</taxon>
        <taxon>Peloderinae</taxon>
        <taxon>Caenorhabditis</taxon>
    </lineage>
</organism>
<proteinExistence type="predicted"/>
<feature type="region of interest" description="Disordered" evidence="1">
    <location>
        <begin position="166"/>
        <end position="193"/>
    </location>
</feature>
<dbReference type="Proteomes" id="UP000005237">
    <property type="component" value="Unassembled WGS sequence"/>
</dbReference>
<keyword evidence="3" id="KW-1185">Reference proteome</keyword>
<reference evidence="2" key="2">
    <citation type="submission" date="2022-06" db="UniProtKB">
        <authorList>
            <consortium name="EnsemblMetazoa"/>
        </authorList>
    </citation>
    <scope>IDENTIFICATION</scope>
    <source>
        <strain evidence="2">DF5081</strain>
    </source>
</reference>
<accession>A0A8R1EGE3</accession>
<feature type="compositionally biased region" description="Basic and acidic residues" evidence="1">
    <location>
        <begin position="307"/>
        <end position="319"/>
    </location>
</feature>
<protein>
    <submittedName>
        <fullName evidence="2">Uncharacterized protein</fullName>
    </submittedName>
</protein>
<name>A0A8R1EGE3_CAEJA</name>
<feature type="compositionally biased region" description="Polar residues" evidence="1">
    <location>
        <begin position="296"/>
        <end position="306"/>
    </location>
</feature>
<evidence type="ECO:0000313" key="3">
    <source>
        <dbReference type="Proteomes" id="UP000005237"/>
    </source>
</evidence>
<feature type="region of interest" description="Disordered" evidence="1">
    <location>
        <begin position="287"/>
        <end position="325"/>
    </location>
</feature>
<reference evidence="3" key="1">
    <citation type="submission" date="2010-08" db="EMBL/GenBank/DDBJ databases">
        <authorList>
            <consortium name="Caenorhabditis japonica Sequencing Consortium"/>
            <person name="Wilson R.K."/>
        </authorList>
    </citation>
    <scope>NUCLEOTIDE SEQUENCE [LARGE SCALE GENOMIC DNA]</scope>
    <source>
        <strain evidence="3">DF5081</strain>
    </source>
</reference>
<evidence type="ECO:0000256" key="1">
    <source>
        <dbReference type="SAM" id="MobiDB-lite"/>
    </source>
</evidence>
<feature type="compositionally biased region" description="Low complexity" evidence="1">
    <location>
        <begin position="172"/>
        <end position="193"/>
    </location>
</feature>
<evidence type="ECO:0000313" key="2">
    <source>
        <dbReference type="EnsemblMetazoa" id="CJA34397.1"/>
    </source>
</evidence>
<dbReference type="AlphaFoldDB" id="A0A8R1EGE3"/>
<dbReference type="PANTHER" id="PTHR21720">
    <property type="entry name" value="DUF5523 DOMAIN-CONTAINING PROTEIN-RELATED-RELATED"/>
    <property type="match status" value="1"/>
</dbReference>
<sequence>MFNPAEIRCWSLLKYKQIKRDGREETQNVQLALDEPRKRLGVFTRGEELEQVYYNMEVMKYPVLRFKENNLYVIFNGQGQGFRLSFRPEDKANFVRIMRKQAYISESPAKNISTQADKVKEWAASGRGHAYSFSQPPSSREMLPPKYPAARNLSLSFSQDAFPDFSSPPTPSFSQSTFSRPESRTSSIGSTLGSLSQNSELKFRYSSQPCSSQLSNYSPSPIPFTPPTPAVQYTDKSVQTEGNFMEQLAADPQFLMNCMRKMMENQKFEMLVKSIREEIRKMSEEEKRRFCEKTDPSVSFSLPSTSQRRDTPTMPEGKKQQFHKTIPSALFSLPSTSQQYQPPSISHQNSDIEYDIFFDEENT</sequence>